<gene>
    <name evidence="2" type="ORF">G0Q06_04130</name>
</gene>
<dbReference type="SUPFAM" id="SSF46785">
    <property type="entry name" value="Winged helix' DNA-binding domain"/>
    <property type="match status" value="1"/>
</dbReference>
<dbReference type="RefSeq" id="WP_163962734.1">
    <property type="nucleotide sequence ID" value="NZ_JAAGNX010000001.1"/>
</dbReference>
<feature type="domain" description="DeoR-like transcriptional repressor C-terminal sensor" evidence="1">
    <location>
        <begin position="88"/>
        <end position="244"/>
    </location>
</feature>
<protein>
    <submittedName>
        <fullName evidence="2">DeoR/GlpR transcriptional regulator</fullName>
    </submittedName>
</protein>
<proteinExistence type="predicted"/>
<dbReference type="PANTHER" id="PTHR30363:SF44">
    <property type="entry name" value="AGA OPERON TRANSCRIPTIONAL REPRESSOR-RELATED"/>
    <property type="match status" value="1"/>
</dbReference>
<accession>A0A6B2LYB9</accession>
<sequence length="275" mass="30548">MHLFKKYSDASKASRWDRWRKIFDLLEDRHVIHISDIIAETDAKPSVIEKDIATLSSRGLVKRTAKGGLTLERYHGEKSYDERLKEDVQGKEIIAALASEKYIVEGMTLFLDGSTTVKAIIPFIANQKLRIITNNLSIISELRKSNFPGEILCTGGHFRSNANTVVGESACIMINRYKSDLTILGVEGVSSEMELMEAHPGEALLKQVMIEHSRRTIILAMPKKFNDDSLLTFATLKDVEALISTRFPPGPFADAAKAQGVRLECPASSTGNQQV</sequence>
<evidence type="ECO:0000313" key="3">
    <source>
        <dbReference type="Proteomes" id="UP000478417"/>
    </source>
</evidence>
<dbReference type="InterPro" id="IPR050313">
    <property type="entry name" value="Carb_Metab_HTH_regulators"/>
</dbReference>
<dbReference type="InterPro" id="IPR037171">
    <property type="entry name" value="NagB/RpiA_transferase-like"/>
</dbReference>
<keyword evidence="3" id="KW-1185">Reference proteome</keyword>
<dbReference type="Gene3D" id="3.40.50.1360">
    <property type="match status" value="1"/>
</dbReference>
<dbReference type="SUPFAM" id="SSF100950">
    <property type="entry name" value="NagB/RpiA/CoA transferase-like"/>
    <property type="match status" value="1"/>
</dbReference>
<reference evidence="2 3" key="1">
    <citation type="submission" date="2020-02" db="EMBL/GenBank/DDBJ databases">
        <title>Albibacoteraceae fam. nov., the first described family within the subdivision 4 Verrucomicrobia.</title>
        <authorList>
            <person name="Xi F."/>
        </authorList>
    </citation>
    <scope>NUCLEOTIDE SEQUENCE [LARGE SCALE GENOMIC DNA]</scope>
    <source>
        <strain evidence="2 3">CK1056</strain>
    </source>
</reference>
<dbReference type="EMBL" id="JAAGNX010000001">
    <property type="protein sequence ID" value="NDV61631.1"/>
    <property type="molecule type" value="Genomic_DNA"/>
</dbReference>
<evidence type="ECO:0000313" key="2">
    <source>
        <dbReference type="EMBL" id="NDV61631.1"/>
    </source>
</evidence>
<dbReference type="Proteomes" id="UP000478417">
    <property type="component" value="Unassembled WGS sequence"/>
</dbReference>
<dbReference type="PANTHER" id="PTHR30363">
    <property type="entry name" value="HTH-TYPE TRANSCRIPTIONAL REGULATOR SRLR-RELATED"/>
    <property type="match status" value="1"/>
</dbReference>
<comment type="caution">
    <text evidence="2">The sequence shown here is derived from an EMBL/GenBank/DDBJ whole genome shotgun (WGS) entry which is preliminary data.</text>
</comment>
<dbReference type="InterPro" id="IPR014036">
    <property type="entry name" value="DeoR-like_C"/>
</dbReference>
<evidence type="ECO:0000259" key="1">
    <source>
        <dbReference type="Pfam" id="PF00455"/>
    </source>
</evidence>
<dbReference type="Pfam" id="PF00455">
    <property type="entry name" value="DeoRC"/>
    <property type="match status" value="1"/>
</dbReference>
<dbReference type="AlphaFoldDB" id="A0A6B2LYB9"/>
<dbReference type="SMART" id="SM01134">
    <property type="entry name" value="DeoRC"/>
    <property type="match status" value="1"/>
</dbReference>
<name>A0A6B2LYB9_9BACT</name>
<dbReference type="InterPro" id="IPR036390">
    <property type="entry name" value="WH_DNA-bd_sf"/>
</dbReference>
<organism evidence="2 3">
    <name type="scientific">Oceanipulchritudo coccoides</name>
    <dbReference type="NCBI Taxonomy" id="2706888"/>
    <lineage>
        <taxon>Bacteria</taxon>
        <taxon>Pseudomonadati</taxon>
        <taxon>Verrucomicrobiota</taxon>
        <taxon>Opitutia</taxon>
        <taxon>Puniceicoccales</taxon>
        <taxon>Oceanipulchritudinaceae</taxon>
        <taxon>Oceanipulchritudo</taxon>
    </lineage>
</organism>